<organism evidence="8 9">
    <name type="scientific">Aldrovandia affinis</name>
    <dbReference type="NCBI Taxonomy" id="143900"/>
    <lineage>
        <taxon>Eukaryota</taxon>
        <taxon>Metazoa</taxon>
        <taxon>Chordata</taxon>
        <taxon>Craniata</taxon>
        <taxon>Vertebrata</taxon>
        <taxon>Euteleostomi</taxon>
        <taxon>Actinopterygii</taxon>
        <taxon>Neopterygii</taxon>
        <taxon>Teleostei</taxon>
        <taxon>Notacanthiformes</taxon>
        <taxon>Halosauridae</taxon>
        <taxon>Aldrovandia</taxon>
    </lineage>
</organism>
<dbReference type="Proteomes" id="UP001221898">
    <property type="component" value="Unassembled WGS sequence"/>
</dbReference>
<dbReference type="InterPro" id="IPR013106">
    <property type="entry name" value="Ig_V-set"/>
</dbReference>
<evidence type="ECO:0000256" key="2">
    <source>
        <dbReference type="ARBA" id="ARBA00023130"/>
    </source>
</evidence>
<keyword evidence="9" id="KW-1185">Reference proteome</keyword>
<reference evidence="8" key="1">
    <citation type="journal article" date="2023" name="Science">
        <title>Genome structures resolve the early diversification of teleost fishes.</title>
        <authorList>
            <person name="Parey E."/>
            <person name="Louis A."/>
            <person name="Montfort J."/>
            <person name="Bouchez O."/>
            <person name="Roques C."/>
            <person name="Iampietro C."/>
            <person name="Lluch J."/>
            <person name="Castinel A."/>
            <person name="Donnadieu C."/>
            <person name="Desvignes T."/>
            <person name="Floi Bucao C."/>
            <person name="Jouanno E."/>
            <person name="Wen M."/>
            <person name="Mejri S."/>
            <person name="Dirks R."/>
            <person name="Jansen H."/>
            <person name="Henkel C."/>
            <person name="Chen W.J."/>
            <person name="Zahm M."/>
            <person name="Cabau C."/>
            <person name="Klopp C."/>
            <person name="Thompson A.W."/>
            <person name="Robinson-Rechavi M."/>
            <person name="Braasch I."/>
            <person name="Lecointre G."/>
            <person name="Bobe J."/>
            <person name="Postlethwait J.H."/>
            <person name="Berthelot C."/>
            <person name="Roest Crollius H."/>
            <person name="Guiguen Y."/>
        </authorList>
    </citation>
    <scope>NUCLEOTIDE SEQUENCE</scope>
    <source>
        <strain evidence="8">NC1722</strain>
    </source>
</reference>
<evidence type="ECO:0000256" key="3">
    <source>
        <dbReference type="ARBA" id="ARBA00023170"/>
    </source>
</evidence>
<comment type="caution">
    <text evidence="8">The sequence shown here is derived from an EMBL/GenBank/DDBJ whole genome shotgun (WGS) entry which is preliminary data.</text>
</comment>
<keyword evidence="5" id="KW-1279">T cell receptor</keyword>
<dbReference type="SMART" id="SM00406">
    <property type="entry name" value="IGv"/>
    <property type="match status" value="1"/>
</dbReference>
<keyword evidence="5" id="KW-0391">Immunity</keyword>
<dbReference type="AlphaFoldDB" id="A0AAD7VZB9"/>
<evidence type="ECO:0000313" key="8">
    <source>
        <dbReference type="EMBL" id="KAJ8367025.1"/>
    </source>
</evidence>
<dbReference type="EMBL" id="JAINUG010000514">
    <property type="protein sequence ID" value="KAJ8367025.1"/>
    <property type="molecule type" value="Genomic_DNA"/>
</dbReference>
<dbReference type="Gene3D" id="2.60.40.10">
    <property type="entry name" value="Immunoglobulins"/>
    <property type="match status" value="1"/>
</dbReference>
<dbReference type="GO" id="GO:0042101">
    <property type="term" value="C:T cell receptor complex"/>
    <property type="evidence" value="ECO:0007669"/>
    <property type="project" value="UniProtKB-KW"/>
</dbReference>
<dbReference type="SMART" id="SM00409">
    <property type="entry name" value="IG"/>
    <property type="match status" value="1"/>
</dbReference>
<accession>A0AAD7VZB9</accession>
<dbReference type="InterPro" id="IPR013783">
    <property type="entry name" value="Ig-like_fold"/>
</dbReference>
<dbReference type="InterPro" id="IPR036179">
    <property type="entry name" value="Ig-like_dom_sf"/>
</dbReference>
<dbReference type="InterPro" id="IPR007110">
    <property type="entry name" value="Ig-like_dom"/>
</dbReference>
<feature type="chain" id="PRO_5042280413" description="Ig-like domain-containing protein" evidence="6">
    <location>
        <begin position="19"/>
        <end position="134"/>
    </location>
</feature>
<keyword evidence="4" id="KW-0393">Immunoglobulin domain</keyword>
<feature type="signal peptide" evidence="6">
    <location>
        <begin position="1"/>
        <end position="18"/>
    </location>
</feature>
<dbReference type="PANTHER" id="PTHR19367">
    <property type="entry name" value="T-CELL RECEPTOR ALPHA CHAIN V REGION"/>
    <property type="match status" value="1"/>
</dbReference>
<evidence type="ECO:0000256" key="5">
    <source>
        <dbReference type="ARBA" id="ARBA00043266"/>
    </source>
</evidence>
<proteinExistence type="predicted"/>
<name>A0AAD7VZB9_9TELE</name>
<evidence type="ECO:0000256" key="6">
    <source>
        <dbReference type="SAM" id="SignalP"/>
    </source>
</evidence>
<evidence type="ECO:0000313" key="9">
    <source>
        <dbReference type="Proteomes" id="UP001221898"/>
    </source>
</evidence>
<dbReference type="PROSITE" id="PS50835">
    <property type="entry name" value="IG_LIKE"/>
    <property type="match status" value="1"/>
</dbReference>
<dbReference type="PANTHER" id="PTHR19367:SF18">
    <property type="entry name" value="T CELL RECEPTOR ALPHA VARIABLE 16"/>
    <property type="match status" value="1"/>
</dbReference>
<protein>
    <recommendedName>
        <fullName evidence="7">Ig-like domain-containing protein</fullName>
    </recommendedName>
</protein>
<gene>
    <name evidence="8" type="ORF">AAFF_G00333830</name>
</gene>
<keyword evidence="3" id="KW-0675">Receptor</keyword>
<dbReference type="InterPro" id="IPR003599">
    <property type="entry name" value="Ig_sub"/>
</dbReference>
<keyword evidence="1 6" id="KW-0732">Signal</keyword>
<feature type="domain" description="Ig-like" evidence="7">
    <location>
        <begin position="21"/>
        <end position="129"/>
    </location>
</feature>
<evidence type="ECO:0000256" key="1">
    <source>
        <dbReference type="ARBA" id="ARBA00022729"/>
    </source>
</evidence>
<evidence type="ECO:0000256" key="4">
    <source>
        <dbReference type="ARBA" id="ARBA00023319"/>
    </source>
</evidence>
<dbReference type="InterPro" id="IPR051287">
    <property type="entry name" value="TCR_variable_region"/>
</dbReference>
<dbReference type="SUPFAM" id="SSF48726">
    <property type="entry name" value="Immunoglobulin"/>
    <property type="match status" value="1"/>
</dbReference>
<dbReference type="Pfam" id="PF07686">
    <property type="entry name" value="V-set"/>
    <property type="match status" value="1"/>
</dbReference>
<evidence type="ECO:0000259" key="7">
    <source>
        <dbReference type="PROSITE" id="PS50835"/>
    </source>
</evidence>
<sequence>MMMLHCLFLVFSSMVVISFQDGITSTTNAVHALEHSNVTLTCNYTDSNIRAGSLHWYRQYPRSSPEYLIHILGINTKGEKNGFTVIHEEKNNLVYLERSSAEVTDSALYYCALQPTVTGNPYTLYKNLTSPETP</sequence>
<keyword evidence="2" id="KW-1064">Adaptive immunity</keyword>
<dbReference type="GO" id="GO:0002250">
    <property type="term" value="P:adaptive immune response"/>
    <property type="evidence" value="ECO:0007669"/>
    <property type="project" value="UniProtKB-KW"/>
</dbReference>